<dbReference type="PANTHER" id="PTHR34477">
    <property type="entry name" value="UPF0213 PROTEIN YHBQ"/>
    <property type="match status" value="1"/>
</dbReference>
<dbReference type="Pfam" id="PF01541">
    <property type="entry name" value="GIY-YIG"/>
    <property type="match status" value="1"/>
</dbReference>
<evidence type="ECO:0000259" key="1">
    <source>
        <dbReference type="PROSITE" id="PS50164"/>
    </source>
</evidence>
<reference evidence="2" key="1">
    <citation type="submission" date="2018-05" db="EMBL/GenBank/DDBJ databases">
        <authorList>
            <person name="Lanie J.A."/>
            <person name="Ng W.-L."/>
            <person name="Kazmierczak K.M."/>
            <person name="Andrzejewski T.M."/>
            <person name="Davidsen T.M."/>
            <person name="Wayne K.J."/>
            <person name="Tettelin H."/>
            <person name="Glass J.I."/>
            <person name="Rusch D."/>
            <person name="Podicherti R."/>
            <person name="Tsui H.-C.T."/>
            <person name="Winkler M.E."/>
        </authorList>
    </citation>
    <scope>NUCLEOTIDE SEQUENCE</scope>
</reference>
<feature type="domain" description="GIY-YIG" evidence="1">
    <location>
        <begin position="1"/>
        <end position="77"/>
    </location>
</feature>
<dbReference type="PROSITE" id="PS50164">
    <property type="entry name" value="GIY_YIG"/>
    <property type="match status" value="1"/>
</dbReference>
<dbReference type="InterPro" id="IPR035901">
    <property type="entry name" value="GIY-YIG_endonuc_sf"/>
</dbReference>
<dbReference type="Gene3D" id="3.40.1440.10">
    <property type="entry name" value="GIY-YIG endonuclease"/>
    <property type="match status" value="1"/>
</dbReference>
<gene>
    <name evidence="2" type="ORF">METZ01_LOCUS154118</name>
</gene>
<accession>A0A382AIR1</accession>
<evidence type="ECO:0000313" key="2">
    <source>
        <dbReference type="EMBL" id="SVB01264.1"/>
    </source>
</evidence>
<dbReference type="InterPro" id="IPR050190">
    <property type="entry name" value="UPF0213_domain"/>
</dbReference>
<dbReference type="EMBL" id="UINC01025529">
    <property type="protein sequence ID" value="SVB01264.1"/>
    <property type="molecule type" value="Genomic_DNA"/>
</dbReference>
<protein>
    <recommendedName>
        <fullName evidence="1">GIY-YIG domain-containing protein</fullName>
    </recommendedName>
</protein>
<sequence length="82" mass="9517">MTWIVYIIKCSDGSLYTGITNNLQRRMLLHGQGKGGKYTRGRGPFRLIYKEQCQDRSFASKREIAIKKLGHLEKLNLVKNFK</sequence>
<proteinExistence type="predicted"/>
<name>A0A382AIR1_9ZZZZ</name>
<dbReference type="SUPFAM" id="SSF82771">
    <property type="entry name" value="GIY-YIG endonuclease"/>
    <property type="match status" value="1"/>
</dbReference>
<organism evidence="2">
    <name type="scientific">marine metagenome</name>
    <dbReference type="NCBI Taxonomy" id="408172"/>
    <lineage>
        <taxon>unclassified sequences</taxon>
        <taxon>metagenomes</taxon>
        <taxon>ecological metagenomes</taxon>
    </lineage>
</organism>
<dbReference type="CDD" id="cd10456">
    <property type="entry name" value="GIY-YIG_UPF0213"/>
    <property type="match status" value="1"/>
</dbReference>
<dbReference type="InterPro" id="IPR000305">
    <property type="entry name" value="GIY-YIG_endonuc"/>
</dbReference>
<dbReference type="AlphaFoldDB" id="A0A382AIR1"/>
<dbReference type="PANTHER" id="PTHR34477:SF1">
    <property type="entry name" value="UPF0213 PROTEIN YHBQ"/>
    <property type="match status" value="1"/>
</dbReference>